<dbReference type="GO" id="GO:0009279">
    <property type="term" value="C:cell outer membrane"/>
    <property type="evidence" value="ECO:0007669"/>
    <property type="project" value="UniProtKB-SubCell"/>
</dbReference>
<keyword evidence="7" id="KW-0449">Lipoprotein</keyword>
<dbReference type="RefSeq" id="WP_005825817.1">
    <property type="nucleotide sequence ID" value="NZ_ACQL01000146.1"/>
</dbReference>
<protein>
    <submittedName>
        <fullName evidence="7">Lipoprotein Plp4/outer membrane protein and related peptidoglycan-associated (Lipo)proteins</fullName>
    </submittedName>
</protein>
<dbReference type="InterPro" id="IPR006664">
    <property type="entry name" value="OMP_bac"/>
</dbReference>
<sequence>MKLVKLATVSALAALLVGCAQSNNLDAQAPAVVPSVPVKEASVTAPAKEFTLSGDFLFDFDKSVLSAQGKSTLNGIAKEIKEAGAKNVTVTGYTDRLGSAAYNQKLSQARAATTKAYLQSQGVSANIKAVGRGAANQVKACKGETGQALKDCLKPNRRVHIIAR</sequence>
<evidence type="ECO:0000256" key="1">
    <source>
        <dbReference type="ARBA" id="ARBA00004442"/>
    </source>
</evidence>
<evidence type="ECO:0000256" key="3">
    <source>
        <dbReference type="ARBA" id="ARBA00023237"/>
    </source>
</evidence>
<dbReference type="EMBL" id="ACQL01000146">
    <property type="protein sequence ID" value="EER46180.1"/>
    <property type="molecule type" value="Genomic_DNA"/>
</dbReference>
<comment type="caution">
    <text evidence="7">The sequence shown here is derived from an EMBL/GenBank/DDBJ whole genome shotgun (WGS) entry which is preliminary data.</text>
</comment>
<evidence type="ECO:0000256" key="5">
    <source>
        <dbReference type="SAM" id="SignalP"/>
    </source>
</evidence>
<evidence type="ECO:0000256" key="2">
    <source>
        <dbReference type="ARBA" id="ARBA00023136"/>
    </source>
</evidence>
<feature type="domain" description="OmpA-like" evidence="6">
    <location>
        <begin position="45"/>
        <end position="164"/>
    </location>
</feature>
<dbReference type="AlphaFoldDB" id="C5S4J4"/>
<dbReference type="PROSITE" id="PS51257">
    <property type="entry name" value="PROKAR_LIPOPROTEIN"/>
    <property type="match status" value="1"/>
</dbReference>
<evidence type="ECO:0000313" key="8">
    <source>
        <dbReference type="Proteomes" id="UP000005532"/>
    </source>
</evidence>
<feature type="signal peptide" evidence="5">
    <location>
        <begin position="1"/>
        <end position="22"/>
    </location>
</feature>
<gene>
    <name evidence="7" type="ORF">AM305_02908</name>
</gene>
<dbReference type="eggNOG" id="COG2885">
    <property type="taxonomic scope" value="Bacteria"/>
</dbReference>
<dbReference type="PROSITE" id="PS51123">
    <property type="entry name" value="OMPA_2"/>
    <property type="match status" value="1"/>
</dbReference>
<dbReference type="CDD" id="cd07185">
    <property type="entry name" value="OmpA_C-like"/>
    <property type="match status" value="1"/>
</dbReference>
<organism evidence="7 8">
    <name type="scientific">Actinobacillus minor NM305</name>
    <dbReference type="NCBI Taxonomy" id="637911"/>
    <lineage>
        <taxon>Bacteria</taxon>
        <taxon>Pseudomonadati</taxon>
        <taxon>Pseudomonadota</taxon>
        <taxon>Gammaproteobacteria</taxon>
        <taxon>Pasteurellales</taxon>
        <taxon>Pasteurellaceae</taxon>
        <taxon>Actinobacillus</taxon>
    </lineage>
</organism>
<evidence type="ECO:0000256" key="4">
    <source>
        <dbReference type="PROSITE-ProRule" id="PRU00473"/>
    </source>
</evidence>
<dbReference type="Gene3D" id="3.30.1330.60">
    <property type="entry name" value="OmpA-like domain"/>
    <property type="match status" value="1"/>
</dbReference>
<keyword evidence="5" id="KW-0732">Signal</keyword>
<feature type="chain" id="PRO_5002957139" evidence="5">
    <location>
        <begin position="23"/>
        <end position="164"/>
    </location>
</feature>
<keyword evidence="2 4" id="KW-0472">Membrane</keyword>
<dbReference type="PRINTS" id="PR01021">
    <property type="entry name" value="OMPADOMAIN"/>
</dbReference>
<keyword evidence="3" id="KW-0998">Cell outer membrane</keyword>
<evidence type="ECO:0000313" key="7">
    <source>
        <dbReference type="EMBL" id="EER46180.1"/>
    </source>
</evidence>
<dbReference type="InterPro" id="IPR036737">
    <property type="entry name" value="OmpA-like_sf"/>
</dbReference>
<comment type="subcellular location">
    <subcellularLocation>
        <location evidence="1">Cell outer membrane</location>
    </subcellularLocation>
</comment>
<accession>C5S4J4</accession>
<dbReference type="InterPro" id="IPR006665">
    <property type="entry name" value="OmpA-like"/>
</dbReference>
<dbReference type="Pfam" id="PF00691">
    <property type="entry name" value="OmpA"/>
    <property type="match status" value="1"/>
</dbReference>
<reference evidence="7 8" key="1">
    <citation type="journal article" date="2010" name="Vet. Microbiol.">
        <title>Production of haemolysins by strains of the Actinobacillus minor/porcitonsillarum complex.</title>
        <authorList>
            <person name="Arya G."/>
            <person name="Niven D.F."/>
        </authorList>
    </citation>
    <scope>NUCLEOTIDE SEQUENCE [LARGE SCALE GENOMIC DNA]</scope>
    <source>
        <strain evidence="7 8">NM305</strain>
    </source>
</reference>
<dbReference type="SUPFAM" id="SSF103088">
    <property type="entry name" value="OmpA-like"/>
    <property type="match status" value="1"/>
</dbReference>
<evidence type="ECO:0000259" key="6">
    <source>
        <dbReference type="PROSITE" id="PS51123"/>
    </source>
</evidence>
<dbReference type="PANTHER" id="PTHR30329:SF21">
    <property type="entry name" value="LIPOPROTEIN YIAD-RELATED"/>
    <property type="match status" value="1"/>
</dbReference>
<dbReference type="Proteomes" id="UP000005532">
    <property type="component" value="Unassembled WGS sequence"/>
</dbReference>
<dbReference type="InterPro" id="IPR050330">
    <property type="entry name" value="Bact_OuterMem_StrucFunc"/>
</dbReference>
<proteinExistence type="predicted"/>
<name>C5S4J4_9PAST</name>
<dbReference type="PANTHER" id="PTHR30329">
    <property type="entry name" value="STATOR ELEMENT OF FLAGELLAR MOTOR COMPLEX"/>
    <property type="match status" value="1"/>
</dbReference>